<dbReference type="Proteomes" id="UP000193411">
    <property type="component" value="Unassembled WGS sequence"/>
</dbReference>
<feature type="transmembrane region" description="Helical" evidence="2">
    <location>
        <begin position="272"/>
        <end position="292"/>
    </location>
</feature>
<keyword evidence="4" id="KW-1185">Reference proteome</keyword>
<keyword evidence="2" id="KW-1133">Transmembrane helix</keyword>
<keyword evidence="2" id="KW-0472">Membrane</keyword>
<feature type="compositionally biased region" description="Polar residues" evidence="1">
    <location>
        <begin position="65"/>
        <end position="77"/>
    </location>
</feature>
<reference evidence="3 4" key="1">
    <citation type="submission" date="2016-07" db="EMBL/GenBank/DDBJ databases">
        <title>Pervasive Adenine N6-methylation of Active Genes in Fungi.</title>
        <authorList>
            <consortium name="DOE Joint Genome Institute"/>
            <person name="Mondo S.J."/>
            <person name="Dannebaum R.O."/>
            <person name="Kuo R.C."/>
            <person name="Labutti K."/>
            <person name="Haridas S."/>
            <person name="Kuo A."/>
            <person name="Salamov A."/>
            <person name="Ahrendt S.R."/>
            <person name="Lipzen A."/>
            <person name="Sullivan W."/>
            <person name="Andreopoulos W.B."/>
            <person name="Clum A."/>
            <person name="Lindquist E."/>
            <person name="Daum C."/>
            <person name="Ramamoorthy G.K."/>
            <person name="Gryganskyi A."/>
            <person name="Culley D."/>
            <person name="Magnuson J.K."/>
            <person name="James T.Y."/>
            <person name="O'Malley M.A."/>
            <person name="Stajich J.E."/>
            <person name="Spatafora J.W."/>
            <person name="Visel A."/>
            <person name="Grigoriev I.V."/>
        </authorList>
    </citation>
    <scope>NUCLEOTIDE SEQUENCE [LARGE SCALE GENOMIC DNA]</scope>
    <source>
        <strain evidence="3 4">PL171</strain>
    </source>
</reference>
<accession>A0A1Y2HJ86</accession>
<evidence type="ECO:0000313" key="4">
    <source>
        <dbReference type="Proteomes" id="UP000193411"/>
    </source>
</evidence>
<protein>
    <submittedName>
        <fullName evidence="3">Uncharacterized protein</fullName>
    </submittedName>
</protein>
<organism evidence="3 4">
    <name type="scientific">Catenaria anguillulae PL171</name>
    <dbReference type="NCBI Taxonomy" id="765915"/>
    <lineage>
        <taxon>Eukaryota</taxon>
        <taxon>Fungi</taxon>
        <taxon>Fungi incertae sedis</taxon>
        <taxon>Blastocladiomycota</taxon>
        <taxon>Blastocladiomycetes</taxon>
        <taxon>Blastocladiales</taxon>
        <taxon>Catenariaceae</taxon>
        <taxon>Catenaria</taxon>
    </lineage>
</organism>
<keyword evidence="2" id="KW-0812">Transmembrane</keyword>
<sequence length="331" mass="34742">MSAASSSSPWTSTGFIVTIATAVLVPILAWFILIPFGVRLVSPPREDDDAVEQAAKQPAALGHSSVGSRSLPSVTPQGQSSLAAAGVVRPVGDQHAVQVPSAATTASLFPSQDAMTDPVAAVIVQQQLAILADSSASASSSQDPVALVVAQQAEALRTSTVPQPAVPTPANRLQFMVDKDTADPRKTLFGLIDVGAAVKAVLLLQLAFCATTALGYLTGRARINGGSEASAAEYEQIKFMMGVMGMLALWGSYLSILGLACDWLKSAKGFKMFTALYFGLTIATPTAVAFSAPFAIDSVFQFVWSVMFLRYVDYLEGRYAMLAKQERTGAA</sequence>
<feature type="transmembrane region" description="Helical" evidence="2">
    <location>
        <begin position="237"/>
        <end position="260"/>
    </location>
</feature>
<dbReference type="AlphaFoldDB" id="A0A1Y2HJ86"/>
<gene>
    <name evidence="3" type="ORF">BCR44DRAFT_1436061</name>
</gene>
<proteinExistence type="predicted"/>
<evidence type="ECO:0000313" key="3">
    <source>
        <dbReference type="EMBL" id="ORZ34609.1"/>
    </source>
</evidence>
<feature type="transmembrane region" description="Helical" evidence="2">
    <location>
        <begin position="15"/>
        <end position="36"/>
    </location>
</feature>
<evidence type="ECO:0000256" key="2">
    <source>
        <dbReference type="SAM" id="Phobius"/>
    </source>
</evidence>
<name>A0A1Y2HJ86_9FUNG</name>
<dbReference type="EMBL" id="MCFL01000027">
    <property type="protein sequence ID" value="ORZ34609.1"/>
    <property type="molecule type" value="Genomic_DNA"/>
</dbReference>
<feature type="transmembrane region" description="Helical" evidence="2">
    <location>
        <begin position="194"/>
        <end position="217"/>
    </location>
</feature>
<comment type="caution">
    <text evidence="3">The sequence shown here is derived from an EMBL/GenBank/DDBJ whole genome shotgun (WGS) entry which is preliminary data.</text>
</comment>
<feature type="region of interest" description="Disordered" evidence="1">
    <location>
        <begin position="49"/>
        <end position="77"/>
    </location>
</feature>
<evidence type="ECO:0000256" key="1">
    <source>
        <dbReference type="SAM" id="MobiDB-lite"/>
    </source>
</evidence>